<gene>
    <name evidence="2" type="ORF">SEMRO_33_G021250.1</name>
</gene>
<feature type="compositionally biased region" description="Acidic residues" evidence="1">
    <location>
        <begin position="71"/>
        <end position="86"/>
    </location>
</feature>
<feature type="compositionally biased region" description="Basic and acidic residues" evidence="1">
    <location>
        <begin position="51"/>
        <end position="62"/>
    </location>
</feature>
<accession>A0A9N8D8Q7</accession>
<comment type="caution">
    <text evidence="2">The sequence shown here is derived from an EMBL/GenBank/DDBJ whole genome shotgun (WGS) entry which is preliminary data.</text>
</comment>
<organism evidence="2 3">
    <name type="scientific">Seminavis robusta</name>
    <dbReference type="NCBI Taxonomy" id="568900"/>
    <lineage>
        <taxon>Eukaryota</taxon>
        <taxon>Sar</taxon>
        <taxon>Stramenopiles</taxon>
        <taxon>Ochrophyta</taxon>
        <taxon>Bacillariophyta</taxon>
        <taxon>Bacillariophyceae</taxon>
        <taxon>Bacillariophycidae</taxon>
        <taxon>Naviculales</taxon>
        <taxon>Naviculaceae</taxon>
        <taxon>Seminavis</taxon>
    </lineage>
</organism>
<keyword evidence="3" id="KW-1185">Reference proteome</keyword>
<evidence type="ECO:0000256" key="1">
    <source>
        <dbReference type="SAM" id="MobiDB-lite"/>
    </source>
</evidence>
<protein>
    <submittedName>
        <fullName evidence="2">Uncharacterized protein</fullName>
    </submittedName>
</protein>
<dbReference type="EMBL" id="CAICTM010000033">
    <property type="protein sequence ID" value="CAB9498189.1"/>
    <property type="molecule type" value="Genomic_DNA"/>
</dbReference>
<proteinExistence type="predicted"/>
<sequence>MIPSIIQFSSDGQQDWNVVLKATRPEDKLVIPPSRPQEPSTLREACDDDGGGDKPDLVDDSIRASLSECAIGDEDDDDEEYLEESGDTPVAGNEQSLMVREPELAYVTQERPPMEPPMPDPEVLKLIPHNEEDDILTQFRTAVADPSLEVATVSYFLEQCRRDVQAAAAMYLEESLDM</sequence>
<dbReference type="Proteomes" id="UP001153069">
    <property type="component" value="Unassembled WGS sequence"/>
</dbReference>
<name>A0A9N8D8Q7_9STRA</name>
<evidence type="ECO:0000313" key="2">
    <source>
        <dbReference type="EMBL" id="CAB9498189.1"/>
    </source>
</evidence>
<evidence type="ECO:0000313" key="3">
    <source>
        <dbReference type="Proteomes" id="UP001153069"/>
    </source>
</evidence>
<dbReference type="AlphaFoldDB" id="A0A9N8D8Q7"/>
<feature type="region of interest" description="Disordered" evidence="1">
    <location>
        <begin position="27"/>
        <end position="99"/>
    </location>
</feature>
<reference evidence="2" key="1">
    <citation type="submission" date="2020-06" db="EMBL/GenBank/DDBJ databases">
        <authorList>
            <consortium name="Plant Systems Biology data submission"/>
        </authorList>
    </citation>
    <scope>NUCLEOTIDE SEQUENCE</scope>
    <source>
        <strain evidence="2">D6</strain>
    </source>
</reference>